<dbReference type="Gene3D" id="3.40.50.150">
    <property type="entry name" value="Vaccinia Virus protein VP39"/>
    <property type="match status" value="1"/>
</dbReference>
<dbReference type="AlphaFoldDB" id="A0A2H3E2Z9"/>
<dbReference type="STRING" id="47427.A0A2H3E2Z9"/>
<dbReference type="GO" id="GO:0032259">
    <property type="term" value="P:methylation"/>
    <property type="evidence" value="ECO:0007669"/>
    <property type="project" value="UniProtKB-KW"/>
</dbReference>
<dbReference type="InterPro" id="IPR003333">
    <property type="entry name" value="CMAS"/>
</dbReference>
<dbReference type="GO" id="GO:0008168">
    <property type="term" value="F:methyltransferase activity"/>
    <property type="evidence" value="ECO:0007669"/>
    <property type="project" value="UniProtKB-KW"/>
</dbReference>
<evidence type="ECO:0000256" key="2">
    <source>
        <dbReference type="ARBA" id="ARBA00022603"/>
    </source>
</evidence>
<dbReference type="InParanoid" id="A0A2H3E2Z9"/>
<keyword evidence="7" id="KW-1185">Reference proteome</keyword>
<evidence type="ECO:0000256" key="3">
    <source>
        <dbReference type="ARBA" id="ARBA00022679"/>
    </source>
</evidence>
<dbReference type="PANTHER" id="PTHR43667">
    <property type="entry name" value="CYCLOPROPANE-FATTY-ACYL-PHOSPHOLIPID SYNTHASE"/>
    <property type="match status" value="1"/>
</dbReference>
<evidence type="ECO:0000256" key="1">
    <source>
        <dbReference type="ARBA" id="ARBA00010815"/>
    </source>
</evidence>
<proteinExistence type="inferred from homology"/>
<dbReference type="InterPro" id="IPR029063">
    <property type="entry name" value="SAM-dependent_MTases_sf"/>
</dbReference>
<dbReference type="GO" id="GO:0008610">
    <property type="term" value="P:lipid biosynthetic process"/>
    <property type="evidence" value="ECO:0007669"/>
    <property type="project" value="InterPro"/>
</dbReference>
<dbReference type="InterPro" id="IPR050723">
    <property type="entry name" value="CFA/CMAS"/>
</dbReference>
<keyword evidence="4" id="KW-0949">S-adenosyl-L-methionine</keyword>
<keyword evidence="2" id="KW-0489">Methyltransferase</keyword>
<evidence type="ECO:0000256" key="5">
    <source>
        <dbReference type="ARBA" id="ARBA00023098"/>
    </source>
</evidence>
<dbReference type="PIRSF" id="PIRSF003085">
    <property type="entry name" value="CMAS"/>
    <property type="match status" value="1"/>
</dbReference>
<dbReference type="EMBL" id="KZ293645">
    <property type="protein sequence ID" value="PBL01820.1"/>
    <property type="molecule type" value="Genomic_DNA"/>
</dbReference>
<dbReference type="SUPFAM" id="SSF53335">
    <property type="entry name" value="S-adenosyl-L-methionine-dependent methyltransferases"/>
    <property type="match status" value="1"/>
</dbReference>
<organism evidence="6 7">
    <name type="scientific">Armillaria gallica</name>
    <name type="common">Bulbous honey fungus</name>
    <name type="synonym">Armillaria bulbosa</name>
    <dbReference type="NCBI Taxonomy" id="47427"/>
    <lineage>
        <taxon>Eukaryota</taxon>
        <taxon>Fungi</taxon>
        <taxon>Dikarya</taxon>
        <taxon>Basidiomycota</taxon>
        <taxon>Agaricomycotina</taxon>
        <taxon>Agaricomycetes</taxon>
        <taxon>Agaricomycetidae</taxon>
        <taxon>Agaricales</taxon>
        <taxon>Marasmiineae</taxon>
        <taxon>Physalacriaceae</taxon>
        <taxon>Armillaria</taxon>
    </lineage>
</organism>
<gene>
    <name evidence="6" type="ORF">ARMGADRAFT_1049824</name>
</gene>
<accession>A0A2H3E2Z9</accession>
<dbReference type="Pfam" id="PF02353">
    <property type="entry name" value="CMAS"/>
    <property type="match status" value="1"/>
</dbReference>
<evidence type="ECO:0000256" key="4">
    <source>
        <dbReference type="ARBA" id="ARBA00022691"/>
    </source>
</evidence>
<sequence>MILGVIAEGYMNEDFEVSGLKTALTLWLDNRTHLSELSSFWNRCSVVLSSFYIHYLGQSMSNARLNVITGYDVDNEFFKSFLSRDMTYSCAIWPDSAGGVRGDLTGEWREEDLEIAQLFKIHNLLKKARLRPGDRLLEFGTGWGALAIEAAKMGCQVDTLTLSVNQKAVAEQRIAAVSLQDRVRVHLLDYRSMPDGFEHAFDAFISVEMVEAVGAKHLGNFFKLLDWALKPHHAAAVITATTQPEWRFKVLQPDDYARRYQWPNSFVPSATYFLQVAETATQGRLTVESLENFGSREYSSTIRYDAFLCGMVFFDYPRTLREWGRRFSQNWGNEEVMASLAKSQPQLLRVPGALEAFKRKWEYLWVYAEVGYARAYTSMHHFTFMRPEFVSVPCD</sequence>
<dbReference type="PANTHER" id="PTHR43667:SF2">
    <property type="entry name" value="FATTY ACID C-METHYL TRANSFERASE"/>
    <property type="match status" value="1"/>
</dbReference>
<dbReference type="Proteomes" id="UP000217790">
    <property type="component" value="Unassembled WGS sequence"/>
</dbReference>
<dbReference type="OMA" id="YIHYLGQ"/>
<keyword evidence="3" id="KW-0808">Transferase</keyword>
<comment type="similarity">
    <text evidence="1">Belongs to the CFA/CMAS family.</text>
</comment>
<evidence type="ECO:0000313" key="7">
    <source>
        <dbReference type="Proteomes" id="UP000217790"/>
    </source>
</evidence>
<reference evidence="7" key="1">
    <citation type="journal article" date="2017" name="Nat. Ecol. Evol.">
        <title>Genome expansion and lineage-specific genetic innovations in the forest pathogenic fungi Armillaria.</title>
        <authorList>
            <person name="Sipos G."/>
            <person name="Prasanna A.N."/>
            <person name="Walter M.C."/>
            <person name="O'Connor E."/>
            <person name="Balint B."/>
            <person name="Krizsan K."/>
            <person name="Kiss B."/>
            <person name="Hess J."/>
            <person name="Varga T."/>
            <person name="Slot J."/>
            <person name="Riley R."/>
            <person name="Boka B."/>
            <person name="Rigling D."/>
            <person name="Barry K."/>
            <person name="Lee J."/>
            <person name="Mihaltcheva S."/>
            <person name="LaButti K."/>
            <person name="Lipzen A."/>
            <person name="Waldron R."/>
            <person name="Moloney N.M."/>
            <person name="Sperisen C."/>
            <person name="Kredics L."/>
            <person name="Vagvoelgyi C."/>
            <person name="Patrignani A."/>
            <person name="Fitzpatrick D."/>
            <person name="Nagy I."/>
            <person name="Doyle S."/>
            <person name="Anderson J.B."/>
            <person name="Grigoriev I.V."/>
            <person name="Gueldener U."/>
            <person name="Muensterkoetter M."/>
            <person name="Nagy L.G."/>
        </authorList>
    </citation>
    <scope>NUCLEOTIDE SEQUENCE [LARGE SCALE GENOMIC DNA]</scope>
    <source>
        <strain evidence="7">Ar21-2</strain>
    </source>
</reference>
<protein>
    <submittedName>
        <fullName evidence="6">CFS1-like protein</fullName>
    </submittedName>
</protein>
<dbReference type="OrthoDB" id="8300214at2759"/>
<keyword evidence="5" id="KW-0443">Lipid metabolism</keyword>
<evidence type="ECO:0000313" key="6">
    <source>
        <dbReference type="EMBL" id="PBL01820.1"/>
    </source>
</evidence>
<name>A0A2H3E2Z9_ARMGA</name>